<keyword evidence="4" id="KW-0175">Coiled coil</keyword>
<dbReference type="RefSeq" id="WP_344675174.1">
    <property type="nucleotide sequence ID" value="NZ_BAAAZI010000011.1"/>
</dbReference>
<evidence type="ECO:0000313" key="8">
    <source>
        <dbReference type="Proteomes" id="UP001500101"/>
    </source>
</evidence>
<dbReference type="NCBIfam" id="TIGR04390">
    <property type="entry name" value="OMP_YaiO_dom"/>
    <property type="match status" value="1"/>
</dbReference>
<dbReference type="InterPro" id="IPR051012">
    <property type="entry name" value="CellSynth/LPSAsmb/PSIAsmb"/>
</dbReference>
<feature type="signal peptide" evidence="5">
    <location>
        <begin position="1"/>
        <end position="26"/>
    </location>
</feature>
<evidence type="ECO:0000256" key="5">
    <source>
        <dbReference type="SAM" id="SignalP"/>
    </source>
</evidence>
<dbReference type="Proteomes" id="UP001500101">
    <property type="component" value="Unassembled WGS sequence"/>
</dbReference>
<evidence type="ECO:0000313" key="7">
    <source>
        <dbReference type="EMBL" id="GAA4143708.1"/>
    </source>
</evidence>
<evidence type="ECO:0000256" key="4">
    <source>
        <dbReference type="SAM" id="Coils"/>
    </source>
</evidence>
<evidence type="ECO:0000256" key="1">
    <source>
        <dbReference type="ARBA" id="ARBA00022737"/>
    </source>
</evidence>
<dbReference type="InterPro" id="IPR030887">
    <property type="entry name" value="Beta-barrel_YaiO"/>
</dbReference>
<comment type="caution">
    <text evidence="7">The sequence shown here is derived from an EMBL/GenBank/DDBJ whole genome shotgun (WGS) entry which is preliminary data.</text>
</comment>
<organism evidence="7 8">
    <name type="scientific">Sphingobacterium kyonggiense</name>
    <dbReference type="NCBI Taxonomy" id="714075"/>
    <lineage>
        <taxon>Bacteria</taxon>
        <taxon>Pseudomonadati</taxon>
        <taxon>Bacteroidota</taxon>
        <taxon>Sphingobacteriia</taxon>
        <taxon>Sphingobacteriales</taxon>
        <taxon>Sphingobacteriaceae</taxon>
        <taxon>Sphingobacterium</taxon>
    </lineage>
</organism>
<dbReference type="Pfam" id="PF13432">
    <property type="entry name" value="TPR_16"/>
    <property type="match status" value="3"/>
</dbReference>
<feature type="repeat" description="TPR" evidence="3">
    <location>
        <begin position="204"/>
        <end position="237"/>
    </location>
</feature>
<name>A0ABP7YYG1_9SPHI</name>
<feature type="chain" id="PRO_5047201461" description="YaiO beta-barrel domain-containing protein" evidence="5">
    <location>
        <begin position="27"/>
        <end position="952"/>
    </location>
</feature>
<keyword evidence="2 3" id="KW-0802">TPR repeat</keyword>
<feature type="coiled-coil region" evidence="4">
    <location>
        <begin position="559"/>
        <end position="589"/>
    </location>
</feature>
<dbReference type="Gene3D" id="1.25.40.10">
    <property type="entry name" value="Tetratricopeptide repeat domain"/>
    <property type="match status" value="5"/>
</dbReference>
<reference evidence="8" key="1">
    <citation type="journal article" date="2019" name="Int. J. Syst. Evol. Microbiol.">
        <title>The Global Catalogue of Microorganisms (GCM) 10K type strain sequencing project: providing services to taxonomists for standard genome sequencing and annotation.</title>
        <authorList>
            <consortium name="The Broad Institute Genomics Platform"/>
            <consortium name="The Broad Institute Genome Sequencing Center for Infectious Disease"/>
            <person name="Wu L."/>
            <person name="Ma J."/>
        </authorList>
    </citation>
    <scope>NUCLEOTIDE SEQUENCE [LARGE SCALE GENOMIC DNA]</scope>
    <source>
        <strain evidence="8">JCM 16704</strain>
    </source>
</reference>
<dbReference type="SMART" id="SM00028">
    <property type="entry name" value="TPR"/>
    <property type="match status" value="10"/>
</dbReference>
<proteinExistence type="predicted"/>
<keyword evidence="8" id="KW-1185">Reference proteome</keyword>
<dbReference type="Pfam" id="PF14559">
    <property type="entry name" value="TPR_19"/>
    <property type="match status" value="2"/>
</dbReference>
<dbReference type="PANTHER" id="PTHR45586">
    <property type="entry name" value="TPR REPEAT-CONTAINING PROTEIN PA4667"/>
    <property type="match status" value="1"/>
</dbReference>
<dbReference type="EMBL" id="BAAAZI010000011">
    <property type="protein sequence ID" value="GAA4143708.1"/>
    <property type="molecule type" value="Genomic_DNA"/>
</dbReference>
<feature type="domain" description="YaiO beta-barrel" evidence="6">
    <location>
        <begin position="720"/>
        <end position="890"/>
    </location>
</feature>
<evidence type="ECO:0000256" key="2">
    <source>
        <dbReference type="ARBA" id="ARBA00022803"/>
    </source>
</evidence>
<dbReference type="PANTHER" id="PTHR45586:SF1">
    <property type="entry name" value="LIPOPOLYSACCHARIDE ASSEMBLY PROTEIN B"/>
    <property type="match status" value="1"/>
</dbReference>
<keyword evidence="1" id="KW-0677">Repeat</keyword>
<accession>A0ABP7YYG1</accession>
<gene>
    <name evidence="7" type="ORF">GCM10022216_25860</name>
</gene>
<evidence type="ECO:0000256" key="3">
    <source>
        <dbReference type="PROSITE-ProRule" id="PRU00339"/>
    </source>
</evidence>
<dbReference type="InterPro" id="IPR011990">
    <property type="entry name" value="TPR-like_helical_dom_sf"/>
</dbReference>
<sequence length="952" mass="109729">MQNKLKTLVIGLGLMMGSMSMVYAQADLDYYQLARAEGKKNNFAKATTYCLEGLKQSPSDLDLKEYLGKCYLETRKLDQARMTLLDVLRKSPDRDDSRRYLITIESLSKRHASAICYVNELLETNPYDKDLWLKKVSLYKELHNNVEAEKSISRLLQIFPNDKNVQLAYHTIIKENASNSVKKENLEEAVIQYQQALLTAKRDPEMYDNLINTQIKLGNYSEALNSTNKAIFLMPNNSEFTSKKASILEAQGNYTLAISTLEEALRRQNNPQLRRQLDYLIGESARIQANNDPYVLYSKLYAKNKGDQVALNYLLNTSIERGKYDDAQDLLRNALRSNPNSKDLLLKQVVVYERTQQTGKLEAIYERLNQLYPSDTDIAAKYVQIRFNRAKKDLLNLEYNKAIEGFQIASKHLEYEESALQGLFQSYAAQKNKVKAMETINQLIASHPTEERYALMKLDYLLQTQDYELALAYAKQLQRQFPNSKAVPDELENMANQFAKVLMANEKYDDVISLTDYVIGVNPDRLQAYLYGLNARVSQDRFQDAEDYTKKALVQFPNHKDLRMRLAGIQSEMNKHQEAAQLLGDLRREYPYNDTLASAWIEQMMMHAKTLEQDNHRVEAIQVYQQVLNERPKDLMTSIKLLSLYGAENQNEQALALVEQCLKYHPNNNDLIFQKAVIYENTGDINQALSLYEQYVPTADRAERMKDHIKFLRSKNYQNTITASFTNVKSDSIMLNIPVASLEYSFKGSLWNSFVARVNYAGKNTGVGIQGELDWYHTFKKGTNFLISAGVANQFFQKYKFSASVFQPFAKDWQVEIGGRYARLNNDANFYTAVLGLERSWKSVWVNAKAFYMNDGKENYYNLLGQSRFYMINDRDYLTLMAGIGNAPEDQRLDFQLNNFLSYANSMVGAGYRHHIGYKSSLGLMGNWYSYKMSSESYINQYNVSILFSTRF</sequence>
<evidence type="ECO:0000259" key="6">
    <source>
        <dbReference type="Pfam" id="PF19413"/>
    </source>
</evidence>
<dbReference type="InterPro" id="IPR019734">
    <property type="entry name" value="TPR_rpt"/>
</dbReference>
<protein>
    <recommendedName>
        <fullName evidence="6">YaiO beta-barrel domain-containing protein</fullName>
    </recommendedName>
</protein>
<dbReference type="Pfam" id="PF19413">
    <property type="entry name" value="YaiO"/>
    <property type="match status" value="1"/>
</dbReference>
<dbReference type="PROSITE" id="PS50005">
    <property type="entry name" value="TPR"/>
    <property type="match status" value="1"/>
</dbReference>
<keyword evidence="5" id="KW-0732">Signal</keyword>
<dbReference type="SUPFAM" id="SSF48452">
    <property type="entry name" value="TPR-like"/>
    <property type="match status" value="3"/>
</dbReference>